<proteinExistence type="predicted"/>
<sequence length="164" mass="17239">MGARASRRRREGRAIRKSRRTWRDVGAGFKALGVAAVHTSKSLEHFGKEVGLLYDGNARPLGRPGSAVLLVGPGSGDPSQMGVEAVRSPSEAAEQVDAAAARMGLRLTPWQHDLAVAALAGIPVAPLLGGKSAGRTTVQRILDDVRGPEAGEPIIDEIHRMPLG</sequence>
<organism evidence="1 2">
    <name type="scientific">Microbacterium phage OneinaGillian</name>
    <dbReference type="NCBI Taxonomy" id="2301604"/>
    <lineage>
        <taxon>Viruses</taxon>
        <taxon>Duplodnaviria</taxon>
        <taxon>Heunggongvirae</taxon>
        <taxon>Uroviricota</taxon>
        <taxon>Caudoviricetes</taxon>
        <taxon>Gillianvirus</taxon>
        <taxon>Gillianvirus oneinagillian</taxon>
    </lineage>
</organism>
<dbReference type="GeneID" id="55003721"/>
<name>A0A385UG94_9CAUD</name>
<dbReference type="KEGG" id="vg:55003721"/>
<dbReference type="Proteomes" id="UP000279330">
    <property type="component" value="Segment"/>
</dbReference>
<evidence type="ECO:0000313" key="1">
    <source>
        <dbReference type="EMBL" id="AYB70156.1"/>
    </source>
</evidence>
<gene>
    <name evidence="1" type="primary">46</name>
    <name evidence="1" type="ORF">SEA_ONEIAGILLIAN_46</name>
</gene>
<keyword evidence="2" id="KW-1185">Reference proteome</keyword>
<dbReference type="EMBL" id="MH727556">
    <property type="protein sequence ID" value="AYB70156.1"/>
    <property type="molecule type" value="Genomic_DNA"/>
</dbReference>
<protein>
    <submittedName>
        <fullName evidence="1">Uncharacterized protein</fullName>
    </submittedName>
</protein>
<dbReference type="RefSeq" id="YP_009812652.1">
    <property type="nucleotide sequence ID" value="NC_048068.1"/>
</dbReference>
<accession>A0A385UG94</accession>
<evidence type="ECO:0000313" key="2">
    <source>
        <dbReference type="Proteomes" id="UP000279330"/>
    </source>
</evidence>
<reference evidence="1 2" key="1">
    <citation type="submission" date="2018-08" db="EMBL/GenBank/DDBJ databases">
        <authorList>
            <person name="Miller G.E."/>
            <person name="Abrahams R."/>
            <person name="Bazan D.C."/>
            <person name="Beglau B.C."/>
            <person name="Blaylock E.C."/>
            <person name="Choi J.D."/>
            <person name="Grewal S.K."/>
            <person name="Hernandez E.V."/>
            <person name="Kim D.J."/>
            <person name="Kim K."/>
            <person name="Lee Y."/>
            <person name="Linde M.K."/>
            <person name="Lopez M.B."/>
            <person name="Pangalila E."/>
            <person name="Parker M.A."/>
            <person name="Specht R.C."/>
            <person name="Teng M.C."/>
            <person name="Toledo B."/>
            <person name="Tran S."/>
            <person name="Yu H."/>
            <person name="Kalaj N."/>
            <person name="Muthiah A.S."/>
            <person name="Dean N.S."/>
            <person name="Diaz A."/>
            <person name="Garlena R.A."/>
            <person name="Russell D.A."/>
            <person name="Pope W.H."/>
            <person name="Jacobs-Sera D."/>
            <person name="Hatfull G.F."/>
        </authorList>
    </citation>
    <scope>NUCLEOTIDE SEQUENCE [LARGE SCALE GENOMIC DNA]</scope>
</reference>